<keyword evidence="5" id="KW-0521">NADP</keyword>
<evidence type="ECO:0000256" key="1">
    <source>
        <dbReference type="ARBA" id="ARBA00001974"/>
    </source>
</evidence>
<dbReference type="Proteomes" id="UP001206925">
    <property type="component" value="Unassembled WGS sequence"/>
</dbReference>
<keyword evidence="4" id="KW-0274">FAD</keyword>
<dbReference type="PIRSF" id="PIRSF000332">
    <property type="entry name" value="FMO"/>
    <property type="match status" value="1"/>
</dbReference>
<dbReference type="GO" id="GO:0050661">
    <property type="term" value="F:NADP binding"/>
    <property type="evidence" value="ECO:0007669"/>
    <property type="project" value="InterPro"/>
</dbReference>
<dbReference type="InterPro" id="IPR000960">
    <property type="entry name" value="Flavin_mOase"/>
</dbReference>
<dbReference type="InterPro" id="IPR050346">
    <property type="entry name" value="FMO-like"/>
</dbReference>
<feature type="non-terminal residue" evidence="7">
    <location>
        <position position="1"/>
    </location>
</feature>
<dbReference type="Pfam" id="PF00743">
    <property type="entry name" value="FMO-like"/>
    <property type="match status" value="1"/>
</dbReference>
<dbReference type="GO" id="GO:0050660">
    <property type="term" value="F:flavin adenine dinucleotide binding"/>
    <property type="evidence" value="ECO:0007669"/>
    <property type="project" value="InterPro"/>
</dbReference>
<accession>A0AAD5BZ65</accession>
<evidence type="ECO:0000313" key="8">
    <source>
        <dbReference type="Proteomes" id="UP001206925"/>
    </source>
</evidence>
<dbReference type="GO" id="GO:0004499">
    <property type="term" value="F:N,N-dimethylaniline monooxygenase activity"/>
    <property type="evidence" value="ECO:0007669"/>
    <property type="project" value="InterPro"/>
</dbReference>
<keyword evidence="8" id="KW-1185">Reference proteome</keyword>
<proteinExistence type="inferred from homology"/>
<keyword evidence="6" id="KW-0560">Oxidoreductase</keyword>
<dbReference type="AlphaFoldDB" id="A0AAD5BZ65"/>
<dbReference type="InterPro" id="IPR020946">
    <property type="entry name" value="Flavin_mOase-like"/>
</dbReference>
<evidence type="ECO:0000313" key="7">
    <source>
        <dbReference type="EMBL" id="KAI7731091.1"/>
    </source>
</evidence>
<evidence type="ECO:0000256" key="5">
    <source>
        <dbReference type="ARBA" id="ARBA00022857"/>
    </source>
</evidence>
<dbReference type="FunFam" id="3.50.50.60:FF:000199">
    <property type="entry name" value="Flavin-containing monooxygenase"/>
    <property type="match status" value="1"/>
</dbReference>
<evidence type="ECO:0000256" key="4">
    <source>
        <dbReference type="ARBA" id="ARBA00022827"/>
    </source>
</evidence>
<dbReference type="PANTHER" id="PTHR23023">
    <property type="entry name" value="DIMETHYLANILINE MONOOXYGENASE"/>
    <property type="match status" value="1"/>
</dbReference>
<dbReference type="EMBL" id="JAMZMK010010550">
    <property type="protein sequence ID" value="KAI7731091.1"/>
    <property type="molecule type" value="Genomic_DNA"/>
</dbReference>
<comment type="similarity">
    <text evidence="2">Belongs to the FMO family.</text>
</comment>
<sequence>IFSKIGIIGGGISGLAAAKELAQYEPVVLEATDSIGGVWKHCSFRTTKLQTPRCDYEFSDFPWPLRDNSSFPSYAEILDYLSSYATHFDLFKFIKFNSRVTQIRLATDQPHDKPLWEVAAVQTINGSTLVQWYSFEFIVVCMGKYGDVPIIPKFGKKKGPEVFKGKVMHSQEYSKLNAEDSSELLKGKKVVVVGYKKSAIDLALECAQANQGEEGKSCTMVVRTSHWIVPHYSIWGLPFYLFYSTRFSQFLHQRPNQGALRNLLCLLLSPARKATSKLIESYLLWKLPLVKYGLKPDHPFEEDYASCQMAILPDTFFSEADKGKINFKRASSWWFWEGGVEFDDNTKTEADLVILATGYDGKKKIRDVLPQPFCSFLEFPSSGGMMPLYRGTINPYIPNMAFMGYVESVSNLHTSEIRCKWLARLIGGKFKLPSMEKMVEQIQTEAEIMKKTTRFYKRTCISTFSINHSDEICQEMGWTSWRKKTWLAEAFSPYNSRDYQQQDTAS</sequence>
<comment type="caution">
    <text evidence="7">The sequence shown here is derived from an EMBL/GenBank/DDBJ whole genome shotgun (WGS) entry which is preliminary data.</text>
</comment>
<name>A0AAD5BZ65_AMBAR</name>
<evidence type="ECO:0000256" key="2">
    <source>
        <dbReference type="ARBA" id="ARBA00009183"/>
    </source>
</evidence>
<gene>
    <name evidence="7" type="ORF">M8C21_028096</name>
</gene>
<comment type="cofactor">
    <cofactor evidence="1">
        <name>FAD</name>
        <dbReference type="ChEBI" id="CHEBI:57692"/>
    </cofactor>
</comment>
<evidence type="ECO:0008006" key="9">
    <source>
        <dbReference type="Google" id="ProtNLM"/>
    </source>
</evidence>
<evidence type="ECO:0000256" key="6">
    <source>
        <dbReference type="ARBA" id="ARBA00023002"/>
    </source>
</evidence>
<dbReference type="SUPFAM" id="SSF51905">
    <property type="entry name" value="FAD/NAD(P)-binding domain"/>
    <property type="match status" value="1"/>
</dbReference>
<keyword evidence="3" id="KW-0285">Flavoprotein</keyword>
<dbReference type="Gene3D" id="3.50.50.60">
    <property type="entry name" value="FAD/NAD(P)-binding domain"/>
    <property type="match status" value="2"/>
</dbReference>
<dbReference type="InterPro" id="IPR036188">
    <property type="entry name" value="FAD/NAD-bd_sf"/>
</dbReference>
<protein>
    <recommendedName>
        <fullName evidence="9">Flavin-containing monooxygenase</fullName>
    </recommendedName>
</protein>
<reference evidence="7" key="1">
    <citation type="submission" date="2022-06" db="EMBL/GenBank/DDBJ databases">
        <title>Uncovering the hologenomic basis of an extraordinary plant invasion.</title>
        <authorList>
            <person name="Bieker V.C."/>
            <person name="Martin M.D."/>
            <person name="Gilbert T."/>
            <person name="Hodgins K."/>
            <person name="Battlay P."/>
            <person name="Petersen B."/>
            <person name="Wilson J."/>
        </authorList>
    </citation>
    <scope>NUCLEOTIDE SEQUENCE</scope>
    <source>
        <strain evidence="7">AA19_3_7</strain>
        <tissue evidence="7">Leaf</tissue>
    </source>
</reference>
<evidence type="ECO:0000256" key="3">
    <source>
        <dbReference type="ARBA" id="ARBA00022630"/>
    </source>
</evidence>
<organism evidence="7 8">
    <name type="scientific">Ambrosia artemisiifolia</name>
    <name type="common">Common ragweed</name>
    <dbReference type="NCBI Taxonomy" id="4212"/>
    <lineage>
        <taxon>Eukaryota</taxon>
        <taxon>Viridiplantae</taxon>
        <taxon>Streptophyta</taxon>
        <taxon>Embryophyta</taxon>
        <taxon>Tracheophyta</taxon>
        <taxon>Spermatophyta</taxon>
        <taxon>Magnoliopsida</taxon>
        <taxon>eudicotyledons</taxon>
        <taxon>Gunneridae</taxon>
        <taxon>Pentapetalae</taxon>
        <taxon>asterids</taxon>
        <taxon>campanulids</taxon>
        <taxon>Asterales</taxon>
        <taxon>Asteraceae</taxon>
        <taxon>Asteroideae</taxon>
        <taxon>Heliantheae alliance</taxon>
        <taxon>Heliantheae</taxon>
        <taxon>Ambrosia</taxon>
    </lineage>
</organism>
<dbReference type="FunFam" id="3.50.50.60:FF:000167">
    <property type="entry name" value="Flavin-containing monooxygenase"/>
    <property type="match status" value="1"/>
</dbReference>